<name>A0A371GCU4_MUCPR</name>
<gene>
    <name evidence="2" type="ORF">CR513_30045</name>
</gene>
<dbReference type="AlphaFoldDB" id="A0A371GCU4"/>
<accession>A0A371GCU4</accession>
<organism evidence="2 3">
    <name type="scientific">Mucuna pruriens</name>
    <name type="common">Velvet bean</name>
    <name type="synonym">Dolichos pruriens</name>
    <dbReference type="NCBI Taxonomy" id="157652"/>
    <lineage>
        <taxon>Eukaryota</taxon>
        <taxon>Viridiplantae</taxon>
        <taxon>Streptophyta</taxon>
        <taxon>Embryophyta</taxon>
        <taxon>Tracheophyta</taxon>
        <taxon>Spermatophyta</taxon>
        <taxon>Magnoliopsida</taxon>
        <taxon>eudicotyledons</taxon>
        <taxon>Gunneridae</taxon>
        <taxon>Pentapetalae</taxon>
        <taxon>rosids</taxon>
        <taxon>fabids</taxon>
        <taxon>Fabales</taxon>
        <taxon>Fabaceae</taxon>
        <taxon>Papilionoideae</taxon>
        <taxon>50 kb inversion clade</taxon>
        <taxon>NPAAA clade</taxon>
        <taxon>indigoferoid/millettioid clade</taxon>
        <taxon>Phaseoleae</taxon>
        <taxon>Mucuna</taxon>
    </lineage>
</organism>
<keyword evidence="3" id="KW-1185">Reference proteome</keyword>
<feature type="non-terminal residue" evidence="2">
    <location>
        <position position="1"/>
    </location>
</feature>
<comment type="caution">
    <text evidence="2">The sequence shown here is derived from an EMBL/GenBank/DDBJ whole genome shotgun (WGS) entry which is preliminary data.</text>
</comment>
<dbReference type="EMBL" id="QJKJ01005957">
    <property type="protein sequence ID" value="RDX88375.1"/>
    <property type="molecule type" value="Genomic_DNA"/>
</dbReference>
<dbReference type="OrthoDB" id="1935586at2759"/>
<reference evidence="2" key="1">
    <citation type="submission" date="2018-05" db="EMBL/GenBank/DDBJ databases">
        <title>Draft genome of Mucuna pruriens seed.</title>
        <authorList>
            <person name="Nnadi N.E."/>
            <person name="Vos R."/>
            <person name="Hasami M.H."/>
            <person name="Devisetty U.K."/>
            <person name="Aguiy J.C."/>
        </authorList>
    </citation>
    <scope>NUCLEOTIDE SEQUENCE [LARGE SCALE GENOMIC DNA]</scope>
    <source>
        <strain evidence="2">JCA_2017</strain>
    </source>
</reference>
<feature type="domain" description="Tf2-1-like SH3-like" evidence="1">
    <location>
        <begin position="27"/>
        <end position="70"/>
    </location>
</feature>
<evidence type="ECO:0000313" key="3">
    <source>
        <dbReference type="Proteomes" id="UP000257109"/>
    </source>
</evidence>
<sequence>MLDILIGVRRKKVFEEGDLVVSTTLSWVYLRKERFLNLRKSKLLSRGNRPFKILRKINDNAYVVDMPQEHGYLETARATVKATRVVDLHGFHGLVEFRKSDPP</sequence>
<dbReference type="Proteomes" id="UP000257109">
    <property type="component" value="Unassembled WGS sequence"/>
</dbReference>
<proteinExistence type="predicted"/>
<evidence type="ECO:0000313" key="2">
    <source>
        <dbReference type="EMBL" id="RDX88375.1"/>
    </source>
</evidence>
<evidence type="ECO:0000259" key="1">
    <source>
        <dbReference type="Pfam" id="PF24626"/>
    </source>
</evidence>
<dbReference type="InterPro" id="IPR056924">
    <property type="entry name" value="SH3_Tf2-1"/>
</dbReference>
<dbReference type="Pfam" id="PF24626">
    <property type="entry name" value="SH3_Tf2-1"/>
    <property type="match status" value="1"/>
</dbReference>
<protein>
    <recommendedName>
        <fullName evidence="1">Tf2-1-like SH3-like domain-containing protein</fullName>
    </recommendedName>
</protein>